<evidence type="ECO:0000313" key="3">
    <source>
        <dbReference type="Proteomes" id="UP000647183"/>
    </source>
</evidence>
<feature type="transmembrane region" description="Helical" evidence="1">
    <location>
        <begin position="71"/>
        <end position="91"/>
    </location>
</feature>
<dbReference type="Pfam" id="PF04247">
    <property type="entry name" value="SirB"/>
    <property type="match status" value="1"/>
</dbReference>
<dbReference type="PANTHER" id="PTHR39594">
    <property type="entry name" value="PROTEIN YCHQ"/>
    <property type="match status" value="1"/>
</dbReference>
<feature type="transmembrane region" description="Helical" evidence="1">
    <location>
        <begin position="12"/>
        <end position="33"/>
    </location>
</feature>
<evidence type="ECO:0000313" key="2">
    <source>
        <dbReference type="EMBL" id="MBD7986571.1"/>
    </source>
</evidence>
<evidence type="ECO:0000256" key="1">
    <source>
        <dbReference type="SAM" id="Phobius"/>
    </source>
</evidence>
<dbReference type="RefSeq" id="WP_191727848.1">
    <property type="nucleotide sequence ID" value="NZ_JACSQJ010000001.1"/>
</dbReference>
<dbReference type="Proteomes" id="UP000647183">
    <property type="component" value="Unassembled WGS sequence"/>
</dbReference>
<comment type="caution">
    <text evidence="2">The sequence shown here is derived from an EMBL/GenBank/DDBJ whole genome shotgun (WGS) entry which is preliminary data.</text>
</comment>
<name>A0ABR8UF01_9GAMM</name>
<keyword evidence="1" id="KW-1133">Transmembrane helix</keyword>
<reference evidence="2 3" key="1">
    <citation type="submission" date="2020-08" db="EMBL/GenBank/DDBJ databases">
        <title>A Genomic Blueprint of the Chicken Gut Microbiome.</title>
        <authorList>
            <person name="Gilroy R."/>
            <person name="Ravi A."/>
            <person name="Getino M."/>
            <person name="Pursley I."/>
            <person name="Horton D.L."/>
            <person name="Alikhan N.-F."/>
            <person name="Baker D."/>
            <person name="Gharbi K."/>
            <person name="Hall N."/>
            <person name="Watson M."/>
            <person name="Adriaenssens E.M."/>
            <person name="Foster-Nyarko E."/>
            <person name="Jarju S."/>
            <person name="Secka A."/>
            <person name="Antonio M."/>
            <person name="Oren A."/>
            <person name="Chaudhuri R."/>
            <person name="La Ragione R.M."/>
            <person name="Hildebrand F."/>
            <person name="Pallen M.J."/>
        </authorList>
    </citation>
    <scope>NUCLEOTIDE SEQUENCE [LARGE SCALE GENOMIC DNA]</scope>
    <source>
        <strain evidence="2 3">Sa2BVA3</strain>
    </source>
</reference>
<dbReference type="PANTHER" id="PTHR39594:SF1">
    <property type="entry name" value="PROTEIN YCHQ"/>
    <property type="match status" value="1"/>
</dbReference>
<dbReference type="InterPro" id="IPR007360">
    <property type="entry name" value="SirB"/>
</dbReference>
<keyword evidence="3" id="KW-1185">Reference proteome</keyword>
<feature type="transmembrane region" description="Helical" evidence="1">
    <location>
        <begin position="45"/>
        <end position="65"/>
    </location>
</feature>
<keyword evidence="1" id="KW-0812">Transmembrane</keyword>
<feature type="transmembrane region" description="Helical" evidence="1">
    <location>
        <begin position="103"/>
        <end position="120"/>
    </location>
</feature>
<sequence>MIEFYPHIKWVHVAAVMASGLLFALRGLLAQVGQQRLALAAPVRYLSYTIDTTLLTAALMPVTILPGALFANGWLAVKIVLLVVYIVLGFMALRPGRGAGTRLACYVGALAVFGFMYSVARAHHPGGIAWLMLAA</sequence>
<keyword evidence="1" id="KW-0472">Membrane</keyword>
<proteinExistence type="predicted"/>
<gene>
    <name evidence="2" type="ORF">H9645_00835</name>
</gene>
<dbReference type="EMBL" id="JACSQJ010000001">
    <property type="protein sequence ID" value="MBD7986571.1"/>
    <property type="molecule type" value="Genomic_DNA"/>
</dbReference>
<accession>A0ABR8UF01</accession>
<protein>
    <submittedName>
        <fullName evidence="2">SirB2 family protein</fullName>
    </submittedName>
</protein>
<organism evidence="2 3">
    <name type="scientific">Luteimonas colneyensis</name>
    <dbReference type="NCBI Taxonomy" id="2762230"/>
    <lineage>
        <taxon>Bacteria</taxon>
        <taxon>Pseudomonadati</taxon>
        <taxon>Pseudomonadota</taxon>
        <taxon>Gammaproteobacteria</taxon>
        <taxon>Lysobacterales</taxon>
        <taxon>Lysobacteraceae</taxon>
        <taxon>Luteimonas</taxon>
    </lineage>
</organism>
<dbReference type="PIRSF" id="PIRSF005610">
    <property type="entry name" value="SirB"/>
    <property type="match status" value="1"/>
</dbReference>